<proteinExistence type="inferred from homology"/>
<name>A0ABS8IQ63_9BURK</name>
<dbReference type="SUPFAM" id="SSF53850">
    <property type="entry name" value="Periplasmic binding protein-like II"/>
    <property type="match status" value="1"/>
</dbReference>
<accession>A0ABS8IQ63</accession>
<reference evidence="5 6" key="1">
    <citation type="submission" date="2021-11" db="EMBL/GenBank/DDBJ databases">
        <authorList>
            <person name="Huq M.A."/>
        </authorList>
    </citation>
    <scope>NUCLEOTIDE SEQUENCE [LARGE SCALE GENOMIC DNA]</scope>
    <source>
        <strain evidence="5 6">MAHUQ-52</strain>
    </source>
</reference>
<comment type="similarity">
    <text evidence="1">Belongs to the bacterial solute-binding protein ModA family.</text>
</comment>
<feature type="chain" id="PRO_5045129607" evidence="4">
    <location>
        <begin position="19"/>
        <end position="257"/>
    </location>
</feature>
<dbReference type="Gene3D" id="3.40.190.10">
    <property type="entry name" value="Periplasmic binding protein-like II"/>
    <property type="match status" value="2"/>
</dbReference>
<dbReference type="Proteomes" id="UP001198701">
    <property type="component" value="Unassembled WGS sequence"/>
</dbReference>
<dbReference type="NCBIfam" id="TIGR01256">
    <property type="entry name" value="modA"/>
    <property type="match status" value="1"/>
</dbReference>
<protein>
    <submittedName>
        <fullName evidence="5">Molybdate ABC transporter substrate-binding protein</fullName>
    </submittedName>
</protein>
<comment type="caution">
    <text evidence="5">The sequence shown here is derived from an EMBL/GenBank/DDBJ whole genome shotgun (WGS) entry which is preliminary data.</text>
</comment>
<dbReference type="EMBL" id="JAJHPV010000009">
    <property type="protein sequence ID" value="MCC6070515.1"/>
    <property type="molecule type" value="Genomic_DNA"/>
</dbReference>
<gene>
    <name evidence="5" type="primary">modA</name>
    <name evidence="5" type="ORF">LMJ30_06000</name>
</gene>
<dbReference type="CDD" id="cd13539">
    <property type="entry name" value="PBP2_AvModA"/>
    <property type="match status" value="1"/>
</dbReference>
<dbReference type="InterPro" id="IPR050682">
    <property type="entry name" value="ModA/WtpA"/>
</dbReference>
<feature type="signal peptide" evidence="4">
    <location>
        <begin position="1"/>
        <end position="18"/>
    </location>
</feature>
<evidence type="ECO:0000256" key="4">
    <source>
        <dbReference type="SAM" id="SignalP"/>
    </source>
</evidence>
<dbReference type="PANTHER" id="PTHR30632">
    <property type="entry name" value="MOLYBDATE-BINDING PERIPLASMIC PROTEIN"/>
    <property type="match status" value="1"/>
</dbReference>
<evidence type="ECO:0000256" key="1">
    <source>
        <dbReference type="ARBA" id="ARBA00009175"/>
    </source>
</evidence>
<dbReference type="PANTHER" id="PTHR30632:SF14">
    <property type="entry name" value="TUNGSTATE_MOLYBDATE_CHROMATE-BINDING PROTEIN MODA"/>
    <property type="match status" value="1"/>
</dbReference>
<evidence type="ECO:0000313" key="6">
    <source>
        <dbReference type="Proteomes" id="UP001198701"/>
    </source>
</evidence>
<keyword evidence="2" id="KW-0479">Metal-binding</keyword>
<evidence type="ECO:0000313" key="5">
    <source>
        <dbReference type="EMBL" id="MCC6070515.1"/>
    </source>
</evidence>
<evidence type="ECO:0000256" key="3">
    <source>
        <dbReference type="ARBA" id="ARBA00022729"/>
    </source>
</evidence>
<evidence type="ECO:0000256" key="2">
    <source>
        <dbReference type="ARBA" id="ARBA00022723"/>
    </source>
</evidence>
<keyword evidence="6" id="KW-1185">Reference proteome</keyword>
<dbReference type="InterPro" id="IPR044084">
    <property type="entry name" value="AvModA-like_subst-bd"/>
</dbReference>
<dbReference type="RefSeq" id="WP_229431433.1">
    <property type="nucleotide sequence ID" value="NZ_JAJHPV010000009.1"/>
</dbReference>
<dbReference type="InterPro" id="IPR005950">
    <property type="entry name" value="ModA"/>
</dbReference>
<dbReference type="Pfam" id="PF13531">
    <property type="entry name" value="SBP_bac_11"/>
    <property type="match status" value="1"/>
</dbReference>
<organism evidence="5 6">
    <name type="scientific">Massilia agrisoli</name>
    <dbReference type="NCBI Taxonomy" id="2892444"/>
    <lineage>
        <taxon>Bacteria</taxon>
        <taxon>Pseudomonadati</taxon>
        <taxon>Pseudomonadota</taxon>
        <taxon>Betaproteobacteria</taxon>
        <taxon>Burkholderiales</taxon>
        <taxon>Oxalobacteraceae</taxon>
        <taxon>Telluria group</taxon>
        <taxon>Massilia</taxon>
    </lineage>
</organism>
<dbReference type="PIRSF" id="PIRSF004846">
    <property type="entry name" value="ModA"/>
    <property type="match status" value="1"/>
</dbReference>
<sequence length="257" mass="27116">MKKILFLMLVLAMPLAQAGTLLVAAASDLVYCIDELGAAFRRQTPGADVKVSTGASGNFFAQIKRGAPFDVFLSADMDYPRQLAQEGAADLATLKPYAIGRLAVWTLDPRFDLARGMRAFADPRLVRVAIANPDVAPYGRAARAALIHHGAWEALQGKLAIGENVAQAAQFVQTGNAQLGIVSLATVLSPRLKGVGRYYLVPEEGIAPIEQGAVVTAHGKGNPLAARFVQFLQTKAARDILQRSGFGLPRGPAGGGA</sequence>
<keyword evidence="3 4" id="KW-0732">Signal</keyword>